<evidence type="ECO:0000256" key="2">
    <source>
        <dbReference type="ARBA" id="ARBA00017703"/>
    </source>
</evidence>
<evidence type="ECO:0000256" key="7">
    <source>
        <dbReference type="ARBA" id="ARBA00034754"/>
    </source>
</evidence>
<dbReference type="eggNOG" id="COG1466">
    <property type="taxonomic scope" value="Bacteria"/>
</dbReference>
<keyword evidence="12" id="KW-1185">Reference proteome</keyword>
<dbReference type="GO" id="GO:0006261">
    <property type="term" value="P:DNA-templated DNA replication"/>
    <property type="evidence" value="ECO:0007669"/>
    <property type="project" value="TreeGrafter"/>
</dbReference>
<reference evidence="11 12" key="1">
    <citation type="journal article" date="2014" name="Appl. Environ. Microbiol.">
        <title>Elucidation of insertion elements encoded on plasmids and in vitro construction of shuttle vectors from the toxic cyanobacterium Planktothrix.</title>
        <authorList>
            <person name="Christiansen G."/>
            <person name="Goesmann A."/>
            <person name="Kurmayer R."/>
        </authorList>
    </citation>
    <scope>NUCLEOTIDE SEQUENCE [LARGE SCALE GENOMIC DNA]</scope>
    <source>
        <strain evidence="11 12">NIVA-CYA 126/8</strain>
    </source>
</reference>
<protein>
    <recommendedName>
        <fullName evidence="2">DNA polymerase III subunit delta</fullName>
        <ecNumber evidence="1">2.7.7.7</ecNumber>
    </recommendedName>
</protein>
<accession>A0A073CL31</accession>
<dbReference type="GeneID" id="77290368"/>
<evidence type="ECO:0000313" key="11">
    <source>
        <dbReference type="EMBL" id="KEI69004.1"/>
    </source>
</evidence>
<keyword evidence="6" id="KW-0239">DNA-directed DNA polymerase</keyword>
<dbReference type="PANTHER" id="PTHR34388:SF1">
    <property type="entry name" value="DNA POLYMERASE III SUBUNIT DELTA"/>
    <property type="match status" value="1"/>
</dbReference>
<feature type="domain" description="DNA polymerase III delta N-terminal" evidence="9">
    <location>
        <begin position="4"/>
        <end position="118"/>
    </location>
</feature>
<dbReference type="SUPFAM" id="SSF48019">
    <property type="entry name" value="post-AAA+ oligomerization domain-like"/>
    <property type="match status" value="1"/>
</dbReference>
<proteinExistence type="inferred from homology"/>
<comment type="catalytic activity">
    <reaction evidence="8">
        <text>DNA(n) + a 2'-deoxyribonucleoside 5'-triphosphate = DNA(n+1) + diphosphate</text>
        <dbReference type="Rhea" id="RHEA:22508"/>
        <dbReference type="Rhea" id="RHEA-COMP:17339"/>
        <dbReference type="Rhea" id="RHEA-COMP:17340"/>
        <dbReference type="ChEBI" id="CHEBI:33019"/>
        <dbReference type="ChEBI" id="CHEBI:61560"/>
        <dbReference type="ChEBI" id="CHEBI:173112"/>
        <dbReference type="EC" id="2.7.7.7"/>
    </reaction>
</comment>
<dbReference type="InterPro" id="IPR048466">
    <property type="entry name" value="DNA_pol3_delta-like_C"/>
</dbReference>
<evidence type="ECO:0000256" key="4">
    <source>
        <dbReference type="ARBA" id="ARBA00022695"/>
    </source>
</evidence>
<dbReference type="PATRIC" id="fig|388467.6.peg.4265"/>
<dbReference type="Gene3D" id="1.10.8.60">
    <property type="match status" value="1"/>
</dbReference>
<dbReference type="GO" id="GO:0003677">
    <property type="term" value="F:DNA binding"/>
    <property type="evidence" value="ECO:0007669"/>
    <property type="project" value="InterPro"/>
</dbReference>
<dbReference type="Gene3D" id="3.40.50.300">
    <property type="entry name" value="P-loop containing nucleotide triphosphate hydrolases"/>
    <property type="match status" value="1"/>
</dbReference>
<dbReference type="InterPro" id="IPR010372">
    <property type="entry name" value="DNA_pol3_delta_N"/>
</dbReference>
<keyword evidence="4 11" id="KW-0548">Nucleotidyltransferase</keyword>
<dbReference type="SUPFAM" id="SSF52540">
    <property type="entry name" value="P-loop containing nucleoside triphosphate hydrolases"/>
    <property type="match status" value="1"/>
</dbReference>
<keyword evidence="3 11" id="KW-0808">Transferase</keyword>
<evidence type="ECO:0000256" key="3">
    <source>
        <dbReference type="ARBA" id="ARBA00022679"/>
    </source>
</evidence>
<dbReference type="EC" id="2.7.7.7" evidence="1"/>
<organism evidence="11 12">
    <name type="scientific">Planktothrix agardhii (strain NIVA-CYA 126/8)</name>
    <dbReference type="NCBI Taxonomy" id="388467"/>
    <lineage>
        <taxon>Bacteria</taxon>
        <taxon>Bacillati</taxon>
        <taxon>Cyanobacteriota</taxon>
        <taxon>Cyanophyceae</taxon>
        <taxon>Oscillatoriophycideae</taxon>
        <taxon>Oscillatoriales</taxon>
        <taxon>Microcoleaceae</taxon>
        <taxon>Planktothrix</taxon>
    </lineage>
</organism>
<dbReference type="GO" id="GO:0003887">
    <property type="term" value="F:DNA-directed DNA polymerase activity"/>
    <property type="evidence" value="ECO:0007669"/>
    <property type="project" value="UniProtKB-KW"/>
</dbReference>
<keyword evidence="5" id="KW-0235">DNA replication</keyword>
<dbReference type="InterPro" id="IPR005790">
    <property type="entry name" value="DNA_polIII_delta"/>
</dbReference>
<dbReference type="InterPro" id="IPR027417">
    <property type="entry name" value="P-loop_NTPase"/>
</dbReference>
<dbReference type="NCBIfam" id="TIGR01128">
    <property type="entry name" value="holA"/>
    <property type="match status" value="1"/>
</dbReference>
<dbReference type="Pfam" id="PF21694">
    <property type="entry name" value="DNA_pol3_delta_C"/>
    <property type="match status" value="1"/>
</dbReference>
<name>A0A073CL31_PLAA1</name>
<dbReference type="RefSeq" id="WP_042156561.1">
    <property type="nucleotide sequence ID" value="NZ_CM002803.1"/>
</dbReference>
<dbReference type="Gene3D" id="1.20.272.10">
    <property type="match status" value="1"/>
</dbReference>
<dbReference type="PANTHER" id="PTHR34388">
    <property type="entry name" value="DNA POLYMERASE III SUBUNIT DELTA"/>
    <property type="match status" value="1"/>
</dbReference>
<feature type="domain" description="DNA polymerase III delta subunit-like C-terminal" evidence="10">
    <location>
        <begin position="206"/>
        <end position="314"/>
    </location>
</feature>
<dbReference type="Proteomes" id="UP000027395">
    <property type="component" value="Chromosome"/>
</dbReference>
<evidence type="ECO:0000256" key="1">
    <source>
        <dbReference type="ARBA" id="ARBA00012417"/>
    </source>
</evidence>
<dbReference type="AlphaFoldDB" id="A0A073CL31"/>
<dbReference type="EMBL" id="CM002803">
    <property type="protein sequence ID" value="KEI69004.1"/>
    <property type="molecule type" value="Genomic_DNA"/>
</dbReference>
<dbReference type="Pfam" id="PF06144">
    <property type="entry name" value="DNA_pol3_delta"/>
    <property type="match status" value="1"/>
</dbReference>
<dbReference type="STRING" id="388467.A19Y_4327"/>
<evidence type="ECO:0000256" key="8">
    <source>
        <dbReference type="ARBA" id="ARBA00049244"/>
    </source>
</evidence>
<gene>
    <name evidence="11" type="primary">holA</name>
    <name evidence="11" type="ORF">A19Y_4327</name>
</gene>
<sequence length="333" mass="37788">MPIYLYWGDDDFSLLQAVERLRSAVVDPSWDSFNSDRIVSDQANSIVMGLNQAMTPPFGLGGRFVWLADTPLMQQCSTEVYQELERTLPAIPDTTTLLLTSANKPDKRLKSTKFLEDQIRKSKGELREFSRIKPWETDKLQQQVRTLASERGVKLTPNGIDLLAELVGNDIRQLYNELEKLQLFSVNTRQPLSVEDISRLVQSNTQNSLKLASCIKAGQTSEALELIADLLLHNEPALKIVATLVSQFRTWLWIKLMMETGVRDKVEIAKTAEIGNPNRVFFLQKEVQTPTIGQFQQSLPLLLQLEAHLKRGGDELSTLQIHIIELCRLFQRG</sequence>
<evidence type="ECO:0000256" key="6">
    <source>
        <dbReference type="ARBA" id="ARBA00022932"/>
    </source>
</evidence>
<dbReference type="HOGENOM" id="CLU_044694_2_1_3"/>
<evidence type="ECO:0000313" key="12">
    <source>
        <dbReference type="Proteomes" id="UP000027395"/>
    </source>
</evidence>
<dbReference type="InterPro" id="IPR008921">
    <property type="entry name" value="DNA_pol3_clamp-load_cplx_C"/>
</dbReference>
<evidence type="ECO:0000259" key="9">
    <source>
        <dbReference type="Pfam" id="PF06144"/>
    </source>
</evidence>
<evidence type="ECO:0000256" key="5">
    <source>
        <dbReference type="ARBA" id="ARBA00022705"/>
    </source>
</evidence>
<comment type="similarity">
    <text evidence="7">Belongs to the DNA polymerase HolA subunit family.</text>
</comment>
<evidence type="ECO:0000259" key="10">
    <source>
        <dbReference type="Pfam" id="PF21694"/>
    </source>
</evidence>
<dbReference type="GO" id="GO:0009360">
    <property type="term" value="C:DNA polymerase III complex"/>
    <property type="evidence" value="ECO:0007669"/>
    <property type="project" value="InterPro"/>
</dbReference>